<evidence type="ECO:0000313" key="4">
    <source>
        <dbReference type="Proteomes" id="UP000215244"/>
    </source>
</evidence>
<organism evidence="3 4">
    <name type="scientific">Maribacter cobaltidurans</name>
    <dbReference type="NCBI Taxonomy" id="1178778"/>
    <lineage>
        <taxon>Bacteria</taxon>
        <taxon>Pseudomonadati</taxon>
        <taxon>Bacteroidota</taxon>
        <taxon>Flavobacteriia</taxon>
        <taxon>Flavobacteriales</taxon>
        <taxon>Flavobacteriaceae</taxon>
        <taxon>Maribacter</taxon>
    </lineage>
</organism>
<evidence type="ECO:0000259" key="2">
    <source>
        <dbReference type="Pfam" id="PF20243"/>
    </source>
</evidence>
<evidence type="ECO:0000256" key="1">
    <source>
        <dbReference type="SAM" id="SignalP"/>
    </source>
</evidence>
<feature type="domain" description="Copper-binding protein MbnP-like" evidence="2">
    <location>
        <begin position="33"/>
        <end position="236"/>
    </location>
</feature>
<name>A0A223V4G5_9FLAO</name>
<reference evidence="3 4" key="1">
    <citation type="submission" date="2017-08" db="EMBL/GenBank/DDBJ databases">
        <title>The complete genome sequence of Maribacter sp. B1, isolated from deep-sea sediment.</title>
        <authorList>
            <person name="Wu Y.-H."/>
            <person name="Cheng H."/>
            <person name="Xu X.-W."/>
        </authorList>
    </citation>
    <scope>NUCLEOTIDE SEQUENCE [LARGE SCALE GENOMIC DNA]</scope>
    <source>
        <strain evidence="3 4">B1</strain>
    </source>
</reference>
<dbReference type="PROSITE" id="PS51257">
    <property type="entry name" value="PROKAR_LIPOPROTEIN"/>
    <property type="match status" value="1"/>
</dbReference>
<dbReference type="Pfam" id="PF20243">
    <property type="entry name" value="MbnP"/>
    <property type="match status" value="1"/>
</dbReference>
<dbReference type="RefSeq" id="WP_094996924.1">
    <property type="nucleotide sequence ID" value="NZ_BMJL01000002.1"/>
</dbReference>
<evidence type="ECO:0000313" key="3">
    <source>
        <dbReference type="EMBL" id="ASV30304.1"/>
    </source>
</evidence>
<dbReference type="Proteomes" id="UP000215244">
    <property type="component" value="Chromosome"/>
</dbReference>
<dbReference type="InterPro" id="IPR046863">
    <property type="entry name" value="MbnP-like_dom"/>
</dbReference>
<keyword evidence="1" id="KW-0732">Signal</keyword>
<proteinExistence type="predicted"/>
<feature type="chain" id="PRO_5012103991" description="Copper-binding protein MbnP-like domain-containing protein" evidence="1">
    <location>
        <begin position="23"/>
        <end position="266"/>
    </location>
</feature>
<sequence>MKFLYKLLPAVFSLCLFMACNDDDNMEELSGEGTVKLTFDNSFGSDDLLLGASSYTNSQNEVLTISRLNYIVSNFTLTNDMGETFTYPKDDSYFITSEETGETEISLTNVPAGRYVSVTFGIGVDQEKYLQGADGQGTFLAKAEETNMMWSWQAGYKFLNFEGTFTSPTVTEPTNFKIHMGSHGSSLDNYKEVTLNLGTEALVSDEMNPIIHMVADANAILDGANKISLSEQAVIMVSEEKSPKIAVNTAGMFTVDHVHNGSGDTH</sequence>
<dbReference type="AlphaFoldDB" id="A0A223V4G5"/>
<feature type="signal peptide" evidence="1">
    <location>
        <begin position="1"/>
        <end position="22"/>
    </location>
</feature>
<dbReference type="KEGG" id="marb:CJ263_08790"/>
<accession>A0A223V4G5</accession>
<protein>
    <recommendedName>
        <fullName evidence="2">Copper-binding protein MbnP-like domain-containing protein</fullName>
    </recommendedName>
</protein>
<gene>
    <name evidence="3" type="ORF">CJ263_08790</name>
</gene>
<keyword evidence="4" id="KW-1185">Reference proteome</keyword>
<dbReference type="EMBL" id="CP022957">
    <property type="protein sequence ID" value="ASV30304.1"/>
    <property type="molecule type" value="Genomic_DNA"/>
</dbReference>
<dbReference type="OrthoDB" id="1422031at2"/>